<name>A0A3S0K179_9BACT</name>
<keyword evidence="5" id="KW-0547">Nucleotide-binding</keyword>
<dbReference type="Gene3D" id="3.40.50.300">
    <property type="entry name" value="P-loop containing nucleotide triphosphate hydrolases"/>
    <property type="match status" value="1"/>
</dbReference>
<evidence type="ECO:0000259" key="3">
    <source>
        <dbReference type="PROSITE" id="PS51192"/>
    </source>
</evidence>
<evidence type="ECO:0000313" key="6">
    <source>
        <dbReference type="Proteomes" id="UP000282184"/>
    </source>
</evidence>
<keyword evidence="1" id="KW-0378">Hydrolase</keyword>
<keyword evidence="5" id="KW-0347">Helicase</keyword>
<feature type="compositionally biased region" description="Low complexity" evidence="2">
    <location>
        <begin position="638"/>
        <end position="656"/>
    </location>
</feature>
<dbReference type="PANTHER" id="PTHR45766:SF6">
    <property type="entry name" value="SWI_SNF-RELATED MATRIX-ASSOCIATED ACTIN-DEPENDENT REGULATOR OF CHROMATIN SUBFAMILY A-LIKE PROTEIN 1"/>
    <property type="match status" value="1"/>
</dbReference>
<dbReference type="GO" id="GO:0031297">
    <property type="term" value="P:replication fork processing"/>
    <property type="evidence" value="ECO:0007669"/>
    <property type="project" value="TreeGrafter"/>
</dbReference>
<dbReference type="GO" id="GO:0016787">
    <property type="term" value="F:hydrolase activity"/>
    <property type="evidence" value="ECO:0007669"/>
    <property type="project" value="UniProtKB-KW"/>
</dbReference>
<comment type="caution">
    <text evidence="5">The sequence shown here is derived from an EMBL/GenBank/DDBJ whole genome shotgun (WGS) entry which is preliminary data.</text>
</comment>
<dbReference type="SMART" id="SM00490">
    <property type="entry name" value="HELICc"/>
    <property type="match status" value="1"/>
</dbReference>
<dbReference type="AlphaFoldDB" id="A0A3S0K179"/>
<dbReference type="GO" id="GO:0005524">
    <property type="term" value="F:ATP binding"/>
    <property type="evidence" value="ECO:0007669"/>
    <property type="project" value="InterPro"/>
</dbReference>
<proteinExistence type="predicted"/>
<dbReference type="PANTHER" id="PTHR45766">
    <property type="entry name" value="DNA ANNEALING HELICASE AND ENDONUCLEASE ZRANB3 FAMILY MEMBER"/>
    <property type="match status" value="1"/>
</dbReference>
<dbReference type="InterPro" id="IPR049730">
    <property type="entry name" value="SNF2/RAD54-like_C"/>
</dbReference>
<dbReference type="OrthoDB" id="9814088at2"/>
<dbReference type="SMART" id="SM00487">
    <property type="entry name" value="DEXDc"/>
    <property type="match status" value="1"/>
</dbReference>
<reference evidence="5 6" key="1">
    <citation type="submission" date="2018-12" db="EMBL/GenBank/DDBJ databases">
        <title>Hymenobacter gummosus sp. nov., isolated from a spring.</title>
        <authorList>
            <person name="Nie L."/>
        </authorList>
    </citation>
    <scope>NUCLEOTIDE SEQUENCE [LARGE SCALE GENOMIC DNA]</scope>
    <source>
        <strain evidence="5 6">KCTC 52166</strain>
    </source>
</reference>
<dbReference type="InterPro" id="IPR014001">
    <property type="entry name" value="Helicase_ATP-bd"/>
</dbReference>
<evidence type="ECO:0000256" key="2">
    <source>
        <dbReference type="SAM" id="MobiDB-lite"/>
    </source>
</evidence>
<dbReference type="Pfam" id="PF00271">
    <property type="entry name" value="Helicase_C"/>
    <property type="match status" value="1"/>
</dbReference>
<accession>A0A3S0K179</accession>
<keyword evidence="5" id="KW-0067">ATP-binding</keyword>
<dbReference type="SUPFAM" id="SSF56024">
    <property type="entry name" value="Phospholipase D/nuclease"/>
    <property type="match status" value="1"/>
</dbReference>
<dbReference type="PROSITE" id="PS51194">
    <property type="entry name" value="HELICASE_CTER"/>
    <property type="match status" value="1"/>
</dbReference>
<dbReference type="PROSITE" id="PS51192">
    <property type="entry name" value="HELICASE_ATP_BIND_1"/>
    <property type="match status" value="1"/>
</dbReference>
<gene>
    <name evidence="5" type="ORF">EJV47_25065</name>
</gene>
<dbReference type="CDD" id="cd18793">
    <property type="entry name" value="SF2_C_SNF"/>
    <property type="match status" value="1"/>
</dbReference>
<dbReference type="GO" id="GO:0004386">
    <property type="term" value="F:helicase activity"/>
    <property type="evidence" value="ECO:0007669"/>
    <property type="project" value="UniProtKB-KW"/>
</dbReference>
<dbReference type="Proteomes" id="UP000282184">
    <property type="component" value="Unassembled WGS sequence"/>
</dbReference>
<keyword evidence="6" id="KW-1185">Reference proteome</keyword>
<dbReference type="Pfam" id="PF00176">
    <property type="entry name" value="SNF2-rel_dom"/>
    <property type="match status" value="1"/>
</dbReference>
<dbReference type="InterPro" id="IPR025202">
    <property type="entry name" value="PLD-like_dom"/>
</dbReference>
<dbReference type="EMBL" id="RXOF01000020">
    <property type="protein sequence ID" value="RTQ45414.1"/>
    <property type="molecule type" value="Genomic_DNA"/>
</dbReference>
<feature type="domain" description="Helicase ATP-binding" evidence="3">
    <location>
        <begin position="266"/>
        <end position="437"/>
    </location>
</feature>
<feature type="region of interest" description="Disordered" evidence="2">
    <location>
        <begin position="638"/>
        <end position="666"/>
    </location>
</feature>
<dbReference type="Pfam" id="PF13091">
    <property type="entry name" value="PLDc_2"/>
    <property type="match status" value="1"/>
</dbReference>
<dbReference type="InterPro" id="IPR027417">
    <property type="entry name" value="P-loop_NTPase"/>
</dbReference>
<dbReference type="Gene3D" id="3.30.870.10">
    <property type="entry name" value="Endonuclease Chain A"/>
    <property type="match status" value="1"/>
</dbReference>
<dbReference type="SUPFAM" id="SSF52540">
    <property type="entry name" value="P-loop containing nucleoside triphosphate hydrolases"/>
    <property type="match status" value="1"/>
</dbReference>
<dbReference type="InterPro" id="IPR000330">
    <property type="entry name" value="SNF2_N"/>
</dbReference>
<dbReference type="GO" id="GO:0006281">
    <property type="term" value="P:DNA repair"/>
    <property type="evidence" value="ECO:0007669"/>
    <property type="project" value="TreeGrafter"/>
</dbReference>
<feature type="domain" description="Helicase C-terminal" evidence="4">
    <location>
        <begin position="730"/>
        <end position="912"/>
    </location>
</feature>
<protein>
    <submittedName>
        <fullName evidence="5">ATP-dependent helicase</fullName>
    </submittedName>
</protein>
<dbReference type="InterPro" id="IPR001650">
    <property type="entry name" value="Helicase_C-like"/>
</dbReference>
<evidence type="ECO:0000313" key="5">
    <source>
        <dbReference type="EMBL" id="RTQ45414.1"/>
    </source>
</evidence>
<evidence type="ECO:0000259" key="4">
    <source>
        <dbReference type="PROSITE" id="PS51194"/>
    </source>
</evidence>
<evidence type="ECO:0000256" key="1">
    <source>
        <dbReference type="ARBA" id="ARBA00022801"/>
    </source>
</evidence>
<dbReference type="Gene3D" id="3.40.50.10810">
    <property type="entry name" value="Tandem AAA-ATPase domain"/>
    <property type="match status" value="1"/>
</dbReference>
<sequence>MSYHSLPVTSRSTIRDNRANGPYGKVGEYLSQHLASETDLAIVSAYFSIHAHQNLAAELAGIRRLRFLFGEPNFVLDPTKPHRVFSLTADAVGLKDKLPQNKIARACYDWLKEKAEIRSMVKPNFLHGKLYHLKQPSGQTQALAGSSNFTSRGLGFGNTPNIELNLVVDSDRERAELLEWFEGLWNDDSGLVQDVKADVLHHLAQLFRENAPELIYYKTLYHVLKSDLDKLKEFSLLDEDLPTSFTKSAVWEMLYDFQKDGVKGAVQKMEQHGGCILADSVGLGKTLEGLAVIKYYELKGKTVLVLCPKKLSENWTIYQAKKNSTLNPLQRDRLGYTVLYHTDLARTNGKTGADSLDLATLNWAAYDVVVVDESHNFRNNAAGRLLDDGTRALSRYGWLTEKIINAGAKTKVLLLSATPVNNSLRDLRNQLYLISGGSNDAFAGSAGVANLRTTLDTAQRQFALWASPHSSDRSVKALLDRLDPSFFSLLDQLTIARSRRQIQRFYDMAAIGKFPKRQPPVTVATALDKRGEFPTYDRVNARILDFKLSLYNPSSFVKPEFEAQYQEERVQNAKTQNFSAAKREEFLIGMMKVGFLKRLESSVQSFEESMERVVGKIDTLLDRIAGYELSQMPTGSFDPAADLAGAAPADSAAGQAEQDDAQTDEQQAMSAAFEVGGKKKFKLAHLRLDDWRKALLADREALHDLFERASHVTPARDLKLTELKKLIQTKLDQPLNAANRKVIVFTAYADTARYLYRELHNHPWQTPTQLHAALVTGGTGGNQTTFQPAGLRQATEFNTILTNFSPRSKGRARLAMPQDAGEIDLLIATDCISEGQNLQDCDYLVNYDIHWNPVRVIQRFGRIDRLGSVNAAVQMVNFWPTKELDHYLNLKLRVEARMALVDVAATGDDNLLAHTPGTDGQEIEELVTQDLKYRDQQLKRLRDETPDLEDLLADSGGVSLQDFSLEDFRLDLLNFLKQNEEMLADLPLGLHAVAAAPSGPRAARRTAEYAALSENERTTIRPGVLYCLRHTAPAEAPVPRTAGGHVLNRLHPYYLVYLYDDGAVRFGYSQPRQVLEVMRLLCQGQKEADQALCDIFNRETKEGADMGRYQELLTAALASVRQQYQQKVAVAAKSAGRSGNDFLIPEEDEQLTETVTSDATNSFELITWLVVE</sequence>
<organism evidence="5 6">
    <name type="scientific">Hymenobacter gummosus</name>
    <dbReference type="NCBI Taxonomy" id="1776032"/>
    <lineage>
        <taxon>Bacteria</taxon>
        <taxon>Pseudomonadati</taxon>
        <taxon>Bacteroidota</taxon>
        <taxon>Cytophagia</taxon>
        <taxon>Cytophagales</taxon>
        <taxon>Hymenobacteraceae</taxon>
        <taxon>Hymenobacter</taxon>
    </lineage>
</organism>
<dbReference type="InterPro" id="IPR038718">
    <property type="entry name" value="SNF2-like_sf"/>
</dbReference>